<organism evidence="1 2">
    <name type="scientific">Stenotrophomonas maltophilia</name>
    <name type="common">Pseudomonas maltophilia</name>
    <name type="synonym">Xanthomonas maltophilia</name>
    <dbReference type="NCBI Taxonomy" id="40324"/>
    <lineage>
        <taxon>Bacteria</taxon>
        <taxon>Pseudomonadati</taxon>
        <taxon>Pseudomonadota</taxon>
        <taxon>Gammaproteobacteria</taxon>
        <taxon>Lysobacterales</taxon>
        <taxon>Lysobacteraceae</taxon>
        <taxon>Stenotrophomonas</taxon>
        <taxon>Stenotrophomonas maltophilia group</taxon>
    </lineage>
</organism>
<dbReference type="AlphaFoldDB" id="A0A4S2CZW4"/>
<evidence type="ECO:0008006" key="3">
    <source>
        <dbReference type="Google" id="ProtNLM"/>
    </source>
</evidence>
<dbReference type="Proteomes" id="UP000306631">
    <property type="component" value="Unassembled WGS sequence"/>
</dbReference>
<name>A0A4S2CZW4_STEMA</name>
<accession>A0A4S2CZW4</accession>
<dbReference type="Pfam" id="PF11747">
    <property type="entry name" value="RebB"/>
    <property type="match status" value="1"/>
</dbReference>
<proteinExistence type="predicted"/>
<sequence>MADVPAIAALVDITDAGSAMALGQAPAFAMVATYLTMADSLGLAMQNAIANQQRGQVMAGAALAQTLAMIIQKGATST</sequence>
<reference evidence="1 2" key="1">
    <citation type="submission" date="2019-04" db="EMBL/GenBank/DDBJ databases">
        <title>Microbes associate with the intestines of laboratory mice.</title>
        <authorList>
            <person name="Navarre W."/>
            <person name="Wong E."/>
            <person name="Huang K."/>
            <person name="Tropini C."/>
            <person name="Ng K."/>
            <person name="Yu B."/>
        </authorList>
    </citation>
    <scope>NUCLEOTIDE SEQUENCE [LARGE SCALE GENOMIC DNA]</scope>
    <source>
        <strain evidence="1 2">NM62_B4-13</strain>
    </source>
</reference>
<dbReference type="EMBL" id="SRYW01000007">
    <property type="protein sequence ID" value="TGY34172.1"/>
    <property type="molecule type" value="Genomic_DNA"/>
</dbReference>
<evidence type="ECO:0000313" key="1">
    <source>
        <dbReference type="EMBL" id="TGY34172.1"/>
    </source>
</evidence>
<dbReference type="OrthoDB" id="9035214at2"/>
<dbReference type="RefSeq" id="WP_017357379.1">
    <property type="nucleotide sequence ID" value="NZ_SRYW01000007.1"/>
</dbReference>
<comment type="caution">
    <text evidence="1">The sequence shown here is derived from an EMBL/GenBank/DDBJ whole genome shotgun (WGS) entry which is preliminary data.</text>
</comment>
<dbReference type="InterPro" id="IPR021070">
    <property type="entry name" value="Killing_trait_RebB"/>
</dbReference>
<protein>
    <recommendedName>
        <fullName evidence="3">Killing trait domain-containing protein</fullName>
    </recommendedName>
</protein>
<gene>
    <name evidence="1" type="ORF">E5352_09870</name>
</gene>
<evidence type="ECO:0000313" key="2">
    <source>
        <dbReference type="Proteomes" id="UP000306631"/>
    </source>
</evidence>